<dbReference type="EMBL" id="JARUJP010000016">
    <property type="protein sequence ID" value="MDW8802117.1"/>
    <property type="molecule type" value="Genomic_DNA"/>
</dbReference>
<keyword evidence="4" id="KW-0411">Iron-sulfur</keyword>
<dbReference type="Gene3D" id="1.10.15.40">
    <property type="entry name" value="Electron transport complex subunit B, putative Fe-S cluster"/>
    <property type="match status" value="1"/>
</dbReference>
<evidence type="ECO:0000256" key="3">
    <source>
        <dbReference type="ARBA" id="ARBA00023004"/>
    </source>
</evidence>
<evidence type="ECO:0000259" key="10">
    <source>
        <dbReference type="PROSITE" id="PS51656"/>
    </source>
</evidence>
<dbReference type="SUPFAM" id="SSF58104">
    <property type="entry name" value="Methyl-accepting chemotaxis protein (MCP) signaling domain"/>
    <property type="match status" value="1"/>
</dbReference>
<keyword evidence="3" id="KW-0408">Iron</keyword>
<comment type="similarity">
    <text evidence="6">Belongs to the methyl-accepting chemotaxis (MCP) protein family.</text>
</comment>
<reference evidence="11 12" key="1">
    <citation type="submission" date="2023-04" db="EMBL/GenBank/DDBJ databases">
        <title>Clostridium tannerae sp. nov., isolated from the fecal material of an alpaca.</title>
        <authorList>
            <person name="Miller S."/>
            <person name="Hendry M."/>
            <person name="King J."/>
            <person name="Sankaranarayanan K."/>
            <person name="Lawson P.A."/>
        </authorList>
    </citation>
    <scope>NUCLEOTIDE SEQUENCE [LARGE SCALE GENOMIC DNA]</scope>
    <source>
        <strain evidence="11 12">A1-XYC3</strain>
    </source>
</reference>
<feature type="domain" description="4Fe-4S ferredoxin-type" evidence="9">
    <location>
        <begin position="4"/>
        <end position="35"/>
    </location>
</feature>
<dbReference type="PROSITE" id="PS50111">
    <property type="entry name" value="CHEMOTAXIS_TRANSDUC_2"/>
    <property type="match status" value="1"/>
</dbReference>
<evidence type="ECO:0000256" key="2">
    <source>
        <dbReference type="ARBA" id="ARBA00022723"/>
    </source>
</evidence>
<dbReference type="Proteomes" id="UP001281656">
    <property type="component" value="Unassembled WGS sequence"/>
</dbReference>
<dbReference type="Pfam" id="PF04060">
    <property type="entry name" value="FeS"/>
    <property type="match status" value="1"/>
</dbReference>
<dbReference type="Pfam" id="PF12838">
    <property type="entry name" value="Fer4_7"/>
    <property type="match status" value="1"/>
</dbReference>
<dbReference type="PROSITE" id="PS00198">
    <property type="entry name" value="4FE4S_FER_1"/>
    <property type="match status" value="1"/>
</dbReference>
<dbReference type="Pfam" id="PF00015">
    <property type="entry name" value="MCPsignal"/>
    <property type="match status" value="1"/>
</dbReference>
<dbReference type="InterPro" id="IPR004090">
    <property type="entry name" value="Chemotax_Me-accpt_rcpt"/>
</dbReference>
<sequence length="639" mass="71504">MLREKLIVSLEDRCEGCNKCIRSCPQFLANKVINKEGKLKINVNQENCVSCGECIKQCPHNARVYLDDTNSFTEALKKGQEISVIIAPAFMLNYPKEYKKVLAWLKKKGVKLIYDVSFGADITTVLYINAIKEKGLKSVIAQPCPVIVNSIERYYPNLIPYLSPIGSPMHCAAVYLKKYDNFKGKIAAISPCIGKVDEFQRHGAIDYNVTFKNLMTIYNAEGGSSEEADFDSPESLVGFWYPTPGGLKESVEQVFGKGFHIKRIEGPHLVQEYLNELHKRPYNLPLLVDILNCSEGYAMGTATEKTFTIDEMDALLLKKTQEIHSRKKSVFKKSLLMDMVKSFNRMLKMADFQVTYSDRSSKARLSEEEINNSFRSLLKFTEEERTIDCSACGYKNCRSMAVAIAQGNNVVENCLEYNRKKVLEEHEKTIEEHKKVETLLSKTQEVSVLQQEFLDKLNNNISSIYNALNELTTITDNTAQDMTNVTEKMKFIDKASKDAVDEVGNLRLSFHGYLQMSEVIMGIASQTNLLSLNAGIEAARAGEAGRGFAVVASEVRSLAEKTKDTVSMATENNEKVQSALDSIVSLIDILGTSINGVSTNIENVLAAAKETSASVEELTYTTEHIVSEAEKLNRDLLRK</sequence>
<dbReference type="PANTHER" id="PTHR32089">
    <property type="entry name" value="METHYL-ACCEPTING CHEMOTAXIS PROTEIN MCPB"/>
    <property type="match status" value="1"/>
</dbReference>
<evidence type="ECO:0000256" key="1">
    <source>
        <dbReference type="ARBA" id="ARBA00022485"/>
    </source>
</evidence>
<evidence type="ECO:0000256" key="4">
    <source>
        <dbReference type="ARBA" id="ARBA00023014"/>
    </source>
</evidence>
<dbReference type="SUPFAM" id="SSF54862">
    <property type="entry name" value="4Fe-4S ferredoxins"/>
    <property type="match status" value="1"/>
</dbReference>
<keyword evidence="12" id="KW-1185">Reference proteome</keyword>
<gene>
    <name evidence="11" type="ORF">P8V03_13245</name>
</gene>
<evidence type="ECO:0000313" key="11">
    <source>
        <dbReference type="EMBL" id="MDW8802117.1"/>
    </source>
</evidence>
<dbReference type="PRINTS" id="PR00260">
    <property type="entry name" value="CHEMTRNSDUCR"/>
</dbReference>
<protein>
    <submittedName>
        <fullName evidence="11">Methyl-accepting chemotaxis protein</fullName>
    </submittedName>
</protein>
<keyword evidence="1" id="KW-0004">4Fe-4S</keyword>
<evidence type="ECO:0000259" key="9">
    <source>
        <dbReference type="PROSITE" id="PS51379"/>
    </source>
</evidence>
<dbReference type="SMART" id="SM00283">
    <property type="entry name" value="MA"/>
    <property type="match status" value="1"/>
</dbReference>
<feature type="domain" description="4Fe-4S ferredoxin-type" evidence="9">
    <location>
        <begin position="39"/>
        <end position="68"/>
    </location>
</feature>
<dbReference type="RefSeq" id="WP_318798469.1">
    <property type="nucleotide sequence ID" value="NZ_JARUJP010000016.1"/>
</dbReference>
<dbReference type="InterPro" id="IPR004089">
    <property type="entry name" value="MCPsignal_dom"/>
</dbReference>
<dbReference type="PROSITE" id="PS51379">
    <property type="entry name" value="4FE4S_FER_2"/>
    <property type="match status" value="2"/>
</dbReference>
<evidence type="ECO:0000256" key="6">
    <source>
        <dbReference type="ARBA" id="ARBA00029447"/>
    </source>
</evidence>
<comment type="caution">
    <text evidence="11">The sequence shown here is derived from an EMBL/GenBank/DDBJ whole genome shotgun (WGS) entry which is preliminary data.</text>
</comment>
<dbReference type="PROSITE" id="PS51656">
    <property type="entry name" value="4FE4S"/>
    <property type="match status" value="1"/>
</dbReference>
<dbReference type="InterPro" id="IPR004108">
    <property type="entry name" value="Fe_hydrogenase_lsu_C"/>
</dbReference>
<name>A0ABU4JVE2_9CLOT</name>
<organism evidence="11 12">
    <name type="scientific">Clostridium tanneri</name>
    <dbReference type="NCBI Taxonomy" id="3037988"/>
    <lineage>
        <taxon>Bacteria</taxon>
        <taxon>Bacillati</taxon>
        <taxon>Bacillota</taxon>
        <taxon>Clostridia</taxon>
        <taxon>Eubacteriales</taxon>
        <taxon>Clostridiaceae</taxon>
        <taxon>Clostridium</taxon>
    </lineage>
</organism>
<proteinExistence type="inferred from homology"/>
<dbReference type="InterPro" id="IPR017896">
    <property type="entry name" value="4Fe4S_Fe-S-bd"/>
</dbReference>
<dbReference type="InterPro" id="IPR007202">
    <property type="entry name" value="4Fe-4S_dom"/>
</dbReference>
<dbReference type="PANTHER" id="PTHR32089:SF112">
    <property type="entry name" value="LYSOZYME-LIKE PROTEIN-RELATED"/>
    <property type="match status" value="1"/>
</dbReference>
<dbReference type="Gene3D" id="3.40.50.1780">
    <property type="match status" value="1"/>
</dbReference>
<feature type="domain" description="Methyl-accepting transducer" evidence="8">
    <location>
        <begin position="454"/>
        <end position="639"/>
    </location>
</feature>
<evidence type="ECO:0000256" key="7">
    <source>
        <dbReference type="PROSITE-ProRule" id="PRU00284"/>
    </source>
</evidence>
<keyword evidence="2" id="KW-0479">Metal-binding</keyword>
<dbReference type="Gene3D" id="1.10.287.950">
    <property type="entry name" value="Methyl-accepting chemotaxis protein"/>
    <property type="match status" value="1"/>
</dbReference>
<dbReference type="Pfam" id="PF02906">
    <property type="entry name" value="Fe_hyd_lg_C"/>
    <property type="match status" value="1"/>
</dbReference>
<dbReference type="Gene3D" id="3.30.70.20">
    <property type="match status" value="1"/>
</dbReference>
<keyword evidence="5 7" id="KW-0807">Transducer</keyword>
<dbReference type="InterPro" id="IPR017900">
    <property type="entry name" value="4Fe4S_Fe_S_CS"/>
</dbReference>
<accession>A0ABU4JVE2</accession>
<dbReference type="InterPro" id="IPR009016">
    <property type="entry name" value="Fe_hydrogenase"/>
</dbReference>
<evidence type="ECO:0000259" key="8">
    <source>
        <dbReference type="PROSITE" id="PS50111"/>
    </source>
</evidence>
<feature type="domain" description="4Fe-4S" evidence="10">
    <location>
        <begin position="369"/>
        <end position="431"/>
    </location>
</feature>
<dbReference type="SUPFAM" id="SSF53920">
    <property type="entry name" value="Fe-only hydrogenase"/>
    <property type="match status" value="1"/>
</dbReference>
<evidence type="ECO:0000313" key="12">
    <source>
        <dbReference type="Proteomes" id="UP001281656"/>
    </source>
</evidence>
<evidence type="ECO:0000256" key="5">
    <source>
        <dbReference type="ARBA" id="ARBA00023224"/>
    </source>
</evidence>